<sequence length="158" mass="17184">MKRTITMTVNNKELTLDIDVRASLMDVLRQQGFTSVKQGCGVGECGACTVLVDDVPVDSCIYLAMWAHGKNIRTAEGESRNGELSPVQQAYVEAGAVQCGFCTPGLVMTTTSFLENHKGEKPSREEIRVGHAGNLCRCTGYETIVRAVELAAKKQNEE</sequence>
<dbReference type="InterPro" id="IPR006058">
    <property type="entry name" value="2Fe2S_fd_BS"/>
</dbReference>
<dbReference type="PROSITE" id="PS00197">
    <property type="entry name" value="2FE2S_FER_1"/>
    <property type="match status" value="1"/>
</dbReference>
<evidence type="ECO:0000313" key="7">
    <source>
        <dbReference type="EMBL" id="KAB1443122.1"/>
    </source>
</evidence>
<dbReference type="SUPFAM" id="SSF47741">
    <property type="entry name" value="CO dehydrogenase ISP C-domain like"/>
    <property type="match status" value="1"/>
</dbReference>
<comment type="caution">
    <text evidence="7">The sequence shown here is derived from an EMBL/GenBank/DDBJ whole genome shotgun (WGS) entry which is preliminary data.</text>
</comment>
<dbReference type="CDD" id="cd00207">
    <property type="entry name" value="fer2"/>
    <property type="match status" value="1"/>
</dbReference>
<dbReference type="InterPro" id="IPR012675">
    <property type="entry name" value="Beta-grasp_dom_sf"/>
</dbReference>
<name>A0A6N6N4N6_9BACT</name>
<reference evidence="7 8" key="1">
    <citation type="journal article" date="2017" name="Int. J. Syst. Evol. Microbiol.">
        <title>Desulfovibrio senegalensis sp. nov., a mesophilic sulfate reducer isolated from marine sediment.</title>
        <authorList>
            <person name="Thioye A."/>
            <person name="Gam Z.B.A."/>
            <person name="Mbengue M."/>
            <person name="Cayol J.L."/>
            <person name="Joseph-Bartoli M."/>
            <person name="Toure-Kane C."/>
            <person name="Labat M."/>
        </authorList>
    </citation>
    <scope>NUCLEOTIDE SEQUENCE [LARGE SCALE GENOMIC DNA]</scope>
    <source>
        <strain evidence="7 8">DSM 101509</strain>
    </source>
</reference>
<dbReference type="NCBIfam" id="NF007387">
    <property type="entry name" value="PRK09908.1"/>
    <property type="match status" value="1"/>
</dbReference>
<dbReference type="InterPro" id="IPR051452">
    <property type="entry name" value="Diverse_Oxidoreductases"/>
</dbReference>
<dbReference type="SUPFAM" id="SSF54292">
    <property type="entry name" value="2Fe-2S ferredoxin-like"/>
    <property type="match status" value="1"/>
</dbReference>
<dbReference type="PROSITE" id="PS51085">
    <property type="entry name" value="2FE2S_FER_2"/>
    <property type="match status" value="1"/>
</dbReference>
<dbReference type="InterPro" id="IPR050033">
    <property type="entry name" value="XdhC_XDHase"/>
</dbReference>
<dbReference type="GO" id="GO:0004854">
    <property type="term" value="F:xanthine dehydrogenase activity"/>
    <property type="evidence" value="ECO:0007669"/>
    <property type="project" value="UniProtKB-EC"/>
</dbReference>
<organism evidence="7 8">
    <name type="scientific">Pseudodesulfovibrio senegalensis</name>
    <dbReference type="NCBI Taxonomy" id="1721087"/>
    <lineage>
        <taxon>Bacteria</taxon>
        <taxon>Pseudomonadati</taxon>
        <taxon>Thermodesulfobacteriota</taxon>
        <taxon>Desulfovibrionia</taxon>
        <taxon>Desulfovibrionales</taxon>
        <taxon>Desulfovibrionaceae</taxon>
    </lineage>
</organism>
<dbReference type="Proteomes" id="UP000438699">
    <property type="component" value="Unassembled WGS sequence"/>
</dbReference>
<dbReference type="Gene3D" id="1.10.150.120">
    <property type="entry name" value="[2Fe-2S]-binding domain"/>
    <property type="match status" value="1"/>
</dbReference>
<evidence type="ECO:0000256" key="3">
    <source>
        <dbReference type="ARBA" id="ARBA00023002"/>
    </source>
</evidence>
<evidence type="ECO:0000259" key="6">
    <source>
        <dbReference type="PROSITE" id="PS51085"/>
    </source>
</evidence>
<dbReference type="InterPro" id="IPR036010">
    <property type="entry name" value="2Fe-2S_ferredoxin-like_sf"/>
</dbReference>
<dbReference type="NCBIfam" id="NF043084">
    <property type="entry name" value="XdhC_XDHase"/>
    <property type="match status" value="1"/>
</dbReference>
<keyword evidence="2" id="KW-0479">Metal-binding</keyword>
<evidence type="ECO:0000313" key="8">
    <source>
        <dbReference type="Proteomes" id="UP000438699"/>
    </source>
</evidence>
<dbReference type="GO" id="GO:0006144">
    <property type="term" value="P:purine nucleobase metabolic process"/>
    <property type="evidence" value="ECO:0007669"/>
    <property type="project" value="InterPro"/>
</dbReference>
<gene>
    <name evidence="7" type="primary">xdhC</name>
    <name evidence="7" type="ORF">F8A88_02330</name>
</gene>
<proteinExistence type="predicted"/>
<keyword evidence="3 7" id="KW-0560">Oxidoreductase</keyword>
<dbReference type="InterPro" id="IPR001041">
    <property type="entry name" value="2Fe-2S_ferredoxin-type"/>
</dbReference>
<dbReference type="GO" id="GO:0051537">
    <property type="term" value="F:2 iron, 2 sulfur cluster binding"/>
    <property type="evidence" value="ECO:0007669"/>
    <property type="project" value="UniProtKB-KW"/>
</dbReference>
<dbReference type="GO" id="GO:0046872">
    <property type="term" value="F:metal ion binding"/>
    <property type="evidence" value="ECO:0007669"/>
    <property type="project" value="UniProtKB-KW"/>
</dbReference>
<keyword evidence="4" id="KW-0408">Iron</keyword>
<dbReference type="Pfam" id="PF00111">
    <property type="entry name" value="Fer2"/>
    <property type="match status" value="1"/>
</dbReference>
<dbReference type="EC" id="1.17.1.4" evidence="7"/>
<dbReference type="Gene3D" id="3.10.20.30">
    <property type="match status" value="1"/>
</dbReference>
<evidence type="ECO:0000256" key="5">
    <source>
        <dbReference type="ARBA" id="ARBA00023014"/>
    </source>
</evidence>
<dbReference type="AlphaFoldDB" id="A0A6N6N4N6"/>
<dbReference type="InterPro" id="IPR002888">
    <property type="entry name" value="2Fe-2S-bd"/>
</dbReference>
<protein>
    <submittedName>
        <fullName evidence="7">Xanthine dehydrogenase iron sulfur-binding subunit XdhC</fullName>
        <ecNumber evidence="7">1.17.1.4</ecNumber>
    </submittedName>
</protein>
<accession>A0A6N6N4N6</accession>
<keyword evidence="8" id="KW-1185">Reference proteome</keyword>
<dbReference type="OrthoDB" id="9775084at2"/>
<dbReference type="EMBL" id="WAIE01000001">
    <property type="protein sequence ID" value="KAB1443122.1"/>
    <property type="molecule type" value="Genomic_DNA"/>
</dbReference>
<dbReference type="Pfam" id="PF01799">
    <property type="entry name" value="Fer2_2"/>
    <property type="match status" value="1"/>
</dbReference>
<keyword evidence="5" id="KW-0411">Iron-sulfur</keyword>
<dbReference type="InterPro" id="IPR036884">
    <property type="entry name" value="2Fe-2S-bd_dom_sf"/>
</dbReference>
<evidence type="ECO:0000256" key="1">
    <source>
        <dbReference type="ARBA" id="ARBA00022714"/>
    </source>
</evidence>
<feature type="domain" description="2Fe-2S ferredoxin-type" evidence="6">
    <location>
        <begin position="3"/>
        <end position="78"/>
    </location>
</feature>
<evidence type="ECO:0000256" key="4">
    <source>
        <dbReference type="ARBA" id="ARBA00023004"/>
    </source>
</evidence>
<dbReference type="PANTHER" id="PTHR44379:SF8">
    <property type="entry name" value="XANTHINE DEHYDROGENASE IRON-SULFUR-BINDING SUBUNIT XDHC-RELATED"/>
    <property type="match status" value="1"/>
</dbReference>
<keyword evidence="1" id="KW-0001">2Fe-2S</keyword>
<dbReference type="PANTHER" id="PTHR44379">
    <property type="entry name" value="OXIDOREDUCTASE WITH IRON-SULFUR SUBUNIT"/>
    <property type="match status" value="1"/>
</dbReference>
<dbReference type="RefSeq" id="WP_151149454.1">
    <property type="nucleotide sequence ID" value="NZ_WAIE01000001.1"/>
</dbReference>
<evidence type="ECO:0000256" key="2">
    <source>
        <dbReference type="ARBA" id="ARBA00022723"/>
    </source>
</evidence>